<dbReference type="InterPro" id="IPR036238">
    <property type="entry name" value="Transglutaminase_C_sf"/>
</dbReference>
<dbReference type="InterPro" id="IPR013783">
    <property type="entry name" value="Ig-like_fold"/>
</dbReference>
<evidence type="ECO:0000259" key="2">
    <source>
        <dbReference type="Pfam" id="PF07705"/>
    </source>
</evidence>
<keyword evidence="1" id="KW-0812">Transmembrane</keyword>
<dbReference type="EMBL" id="EF583998">
    <property type="protein sequence ID" value="ABQ76056.1"/>
    <property type="molecule type" value="Genomic_DNA"/>
</dbReference>
<keyword evidence="1" id="KW-1133">Transmembrane helix</keyword>
<dbReference type="SUPFAM" id="SSF49309">
    <property type="entry name" value="Transglutaminase, two C-terminal domains"/>
    <property type="match status" value="1"/>
</dbReference>
<dbReference type="AlphaFoldDB" id="A5YSU9"/>
<accession>A5YSU9</accession>
<feature type="transmembrane region" description="Helical" evidence="1">
    <location>
        <begin position="505"/>
        <end position="526"/>
    </location>
</feature>
<evidence type="ECO:0000256" key="1">
    <source>
        <dbReference type="SAM" id="Phobius"/>
    </source>
</evidence>
<name>A5YSU9_9EURY</name>
<organism evidence="3">
    <name type="scientific">uncultured haloarchaeon</name>
    <dbReference type="NCBI Taxonomy" id="160804"/>
    <lineage>
        <taxon>Archaea</taxon>
        <taxon>Methanobacteriati</taxon>
        <taxon>Methanobacteriota</taxon>
        <taxon>Stenosarchaea group</taxon>
        <taxon>Halobacteria</taxon>
        <taxon>Halobacteriales</taxon>
        <taxon>Halobacteriaceae</taxon>
        <taxon>environmental samples</taxon>
    </lineage>
</organism>
<dbReference type="GO" id="GO:0003810">
    <property type="term" value="F:protein-glutamine gamma-glutamyltransferase activity"/>
    <property type="evidence" value="ECO:0007669"/>
    <property type="project" value="InterPro"/>
</dbReference>
<protein>
    <recommendedName>
        <fullName evidence="2">CARDB domain-containing protein</fullName>
    </recommendedName>
</protein>
<reference evidence="3" key="1">
    <citation type="journal article" date="2007" name="ISME J.">
        <title>Genomic plasticity in prokaryotes: the case of the square haloarchaeon.</title>
        <authorList>
            <person name="Cuadros-Orellana S."/>
            <person name="Martin-Cuadrado A.B."/>
            <person name="Legault B."/>
            <person name="D'Auria G."/>
            <person name="Zhaxybayeva O."/>
            <person name="Papke R.T."/>
            <person name="Rodriguez-Valera F."/>
        </authorList>
    </citation>
    <scope>NUCLEOTIDE SEQUENCE</scope>
</reference>
<dbReference type="Pfam" id="PF07705">
    <property type="entry name" value="CARDB"/>
    <property type="match status" value="1"/>
</dbReference>
<feature type="domain" description="CARDB" evidence="2">
    <location>
        <begin position="153"/>
        <end position="229"/>
    </location>
</feature>
<dbReference type="InterPro" id="IPR011635">
    <property type="entry name" value="CARDB"/>
</dbReference>
<dbReference type="Gene3D" id="2.60.40.10">
    <property type="entry name" value="Immunoglobulins"/>
    <property type="match status" value="2"/>
</dbReference>
<proteinExistence type="predicted"/>
<sequence>MKQSGRRQRMAILTIVVLLLLTVFASGVAIGVPAARVAVSDATVTPATPTAGAPTTVTATVRLSGGSTSAVTLDRVDLVSSDDDNFRDDVVARATDLGSLSAGETLTVPITATFDTPGEHDLRIRATVTDADNDETTVTRPISVIVEQGVPQVSFDAPNAVVGADSSVQATVSNPTNAALRNLSVRIMTPETGERSVREIPVLAAGTTTTLNLSVQPRQPGQQQLTADISYLTPSGTVQTVDETELMRVKPLANDVGVRVSRSTGNDQNNAGGVAGGIGGILGGQSDLQAGGSQQDGAEQSEVDVTVSNFGNAPIDSVVVIPQTANGTIVTEIGRVIVDETLSPGTASTVTVDTAQAEQIGQLQFAAAYELAGERHTVSAKFNRQTPGAVDLTGVDLSVKSNGSVDLRSNLANTGGSEISGVVVQVVSSEYVTPEYPRRSYFVGTLGSSEFAPVELTASVDVQNATEVPVRIQYTVGADRVVETTTISLPPNDETDGTTPGGGEVGVILSVLLVGAVIVISGVFIMRRRE</sequence>
<evidence type="ECO:0000313" key="3">
    <source>
        <dbReference type="EMBL" id="ABQ76056.1"/>
    </source>
</evidence>
<keyword evidence="1" id="KW-0472">Membrane</keyword>